<dbReference type="NCBIfam" id="TIGR00254">
    <property type="entry name" value="GGDEF"/>
    <property type="match status" value="1"/>
</dbReference>
<evidence type="ECO:0000313" key="4">
    <source>
        <dbReference type="EMBL" id="TDP87342.1"/>
    </source>
</evidence>
<dbReference type="PROSITE" id="PS50113">
    <property type="entry name" value="PAC"/>
    <property type="match status" value="1"/>
</dbReference>
<dbReference type="Gene3D" id="3.30.450.40">
    <property type="match status" value="1"/>
</dbReference>
<dbReference type="RefSeq" id="WP_165644657.1">
    <property type="nucleotide sequence ID" value="NZ_BSPM01000008.1"/>
</dbReference>
<gene>
    <name evidence="4" type="ORF">EDD54_1236</name>
</gene>
<dbReference type="SUPFAM" id="SSF55785">
    <property type="entry name" value="PYP-like sensor domain (PAS domain)"/>
    <property type="match status" value="1"/>
</dbReference>
<dbReference type="Pfam" id="PF00990">
    <property type="entry name" value="GGDEF"/>
    <property type="match status" value="1"/>
</dbReference>
<dbReference type="CDD" id="cd01949">
    <property type="entry name" value="GGDEF"/>
    <property type="match status" value="1"/>
</dbReference>
<dbReference type="EMBL" id="SNXY01000006">
    <property type="protein sequence ID" value="TDP87342.1"/>
    <property type="molecule type" value="Genomic_DNA"/>
</dbReference>
<evidence type="ECO:0000313" key="5">
    <source>
        <dbReference type="Proteomes" id="UP000294547"/>
    </source>
</evidence>
<dbReference type="Gene3D" id="3.30.70.270">
    <property type="match status" value="1"/>
</dbReference>
<dbReference type="InterPro" id="IPR000700">
    <property type="entry name" value="PAS-assoc_C"/>
</dbReference>
<dbReference type="CDD" id="cd01948">
    <property type="entry name" value="EAL"/>
    <property type="match status" value="1"/>
</dbReference>
<dbReference type="Proteomes" id="UP000294547">
    <property type="component" value="Unassembled WGS sequence"/>
</dbReference>
<dbReference type="Gene3D" id="3.20.20.450">
    <property type="entry name" value="EAL domain"/>
    <property type="match status" value="1"/>
</dbReference>
<evidence type="ECO:0000259" key="2">
    <source>
        <dbReference type="PROSITE" id="PS50883"/>
    </source>
</evidence>
<dbReference type="InterPro" id="IPR000160">
    <property type="entry name" value="GGDEF_dom"/>
</dbReference>
<dbReference type="Pfam" id="PF01590">
    <property type="entry name" value="GAF"/>
    <property type="match status" value="1"/>
</dbReference>
<dbReference type="SUPFAM" id="SSF141868">
    <property type="entry name" value="EAL domain-like"/>
    <property type="match status" value="1"/>
</dbReference>
<dbReference type="Pfam" id="PF00563">
    <property type="entry name" value="EAL"/>
    <property type="match status" value="1"/>
</dbReference>
<dbReference type="InterPro" id="IPR029787">
    <property type="entry name" value="Nucleotide_cyclase"/>
</dbReference>
<dbReference type="InterPro" id="IPR043128">
    <property type="entry name" value="Rev_trsase/Diguanyl_cyclase"/>
</dbReference>
<dbReference type="InterPro" id="IPR035919">
    <property type="entry name" value="EAL_sf"/>
</dbReference>
<dbReference type="SMART" id="SM00052">
    <property type="entry name" value="EAL"/>
    <property type="match status" value="1"/>
</dbReference>
<dbReference type="PANTHER" id="PTHR33121">
    <property type="entry name" value="CYCLIC DI-GMP PHOSPHODIESTERASE PDEF"/>
    <property type="match status" value="1"/>
</dbReference>
<dbReference type="PANTHER" id="PTHR33121:SF70">
    <property type="entry name" value="SIGNALING PROTEIN YKOW"/>
    <property type="match status" value="1"/>
</dbReference>
<dbReference type="InterPro" id="IPR050706">
    <property type="entry name" value="Cyclic-di-GMP_PDE-like"/>
</dbReference>
<accession>A0A4R6RLH0</accession>
<evidence type="ECO:0000259" key="3">
    <source>
        <dbReference type="PROSITE" id="PS50887"/>
    </source>
</evidence>
<dbReference type="GO" id="GO:0071111">
    <property type="term" value="F:cyclic-guanylate-specific phosphodiesterase activity"/>
    <property type="evidence" value="ECO:0007669"/>
    <property type="project" value="InterPro"/>
</dbReference>
<protein>
    <submittedName>
        <fullName evidence="4">PAS domain S-box-containing protein/diguanylate cyclase (GGDEF)-like protein</fullName>
    </submittedName>
</protein>
<name>A0A4R6RLH0_9HYPH</name>
<dbReference type="InterPro" id="IPR003018">
    <property type="entry name" value="GAF"/>
</dbReference>
<dbReference type="Pfam" id="PF08447">
    <property type="entry name" value="PAS_3"/>
    <property type="match status" value="1"/>
</dbReference>
<dbReference type="InterPro" id="IPR029016">
    <property type="entry name" value="GAF-like_dom_sf"/>
</dbReference>
<dbReference type="Gene3D" id="2.10.70.100">
    <property type="match status" value="1"/>
</dbReference>
<feature type="domain" description="PAC" evidence="1">
    <location>
        <begin position="246"/>
        <end position="297"/>
    </location>
</feature>
<dbReference type="InterPro" id="IPR000014">
    <property type="entry name" value="PAS"/>
</dbReference>
<dbReference type="SUPFAM" id="SSF55781">
    <property type="entry name" value="GAF domain-like"/>
    <property type="match status" value="1"/>
</dbReference>
<dbReference type="SMART" id="SM00267">
    <property type="entry name" value="GGDEF"/>
    <property type="match status" value="1"/>
</dbReference>
<keyword evidence="5" id="KW-1185">Reference proteome</keyword>
<dbReference type="InterPro" id="IPR013655">
    <property type="entry name" value="PAS_fold_3"/>
</dbReference>
<reference evidence="4 5" key="1">
    <citation type="submission" date="2019-03" db="EMBL/GenBank/DDBJ databases">
        <title>Genomic Encyclopedia of Type Strains, Phase IV (KMG-IV): sequencing the most valuable type-strain genomes for metagenomic binning, comparative biology and taxonomic classification.</title>
        <authorList>
            <person name="Goeker M."/>
        </authorList>
    </citation>
    <scope>NUCLEOTIDE SEQUENCE [LARGE SCALE GENOMIC DNA]</scope>
    <source>
        <strain evidence="4 5">DSM 102969</strain>
    </source>
</reference>
<dbReference type="InterPro" id="IPR001633">
    <property type="entry name" value="EAL_dom"/>
</dbReference>
<dbReference type="PROSITE" id="PS50883">
    <property type="entry name" value="EAL"/>
    <property type="match status" value="1"/>
</dbReference>
<proteinExistence type="predicted"/>
<feature type="domain" description="EAL" evidence="2">
    <location>
        <begin position="465"/>
        <end position="720"/>
    </location>
</feature>
<comment type="caution">
    <text evidence="4">The sequence shown here is derived from an EMBL/GenBank/DDBJ whole genome shotgun (WGS) entry which is preliminary data.</text>
</comment>
<dbReference type="CDD" id="cd00130">
    <property type="entry name" value="PAS"/>
    <property type="match status" value="1"/>
</dbReference>
<dbReference type="SUPFAM" id="SSF55073">
    <property type="entry name" value="Nucleotide cyclase"/>
    <property type="match status" value="1"/>
</dbReference>
<organism evidence="4 5">
    <name type="scientific">Oharaeibacter diazotrophicus</name>
    <dbReference type="NCBI Taxonomy" id="1920512"/>
    <lineage>
        <taxon>Bacteria</taxon>
        <taxon>Pseudomonadati</taxon>
        <taxon>Pseudomonadota</taxon>
        <taxon>Alphaproteobacteria</taxon>
        <taxon>Hyphomicrobiales</taxon>
        <taxon>Pleomorphomonadaceae</taxon>
        <taxon>Oharaeibacter</taxon>
    </lineage>
</organism>
<feature type="domain" description="GGDEF" evidence="3">
    <location>
        <begin position="325"/>
        <end position="456"/>
    </location>
</feature>
<dbReference type="Gene3D" id="3.30.450.20">
    <property type="entry name" value="PAS domain"/>
    <property type="match status" value="1"/>
</dbReference>
<dbReference type="InterPro" id="IPR035965">
    <property type="entry name" value="PAS-like_dom_sf"/>
</dbReference>
<dbReference type="NCBIfam" id="TIGR00229">
    <property type="entry name" value="sensory_box"/>
    <property type="match status" value="1"/>
</dbReference>
<evidence type="ECO:0000259" key="1">
    <source>
        <dbReference type="PROSITE" id="PS50113"/>
    </source>
</evidence>
<dbReference type="AlphaFoldDB" id="A0A4R6RLH0"/>
<sequence>MGGSERSLHGAKALQLREVVLGIEGGTFDPVLHLAASSSGYPIALLTYVDHDRQRFIARYGADDTEAPLTGSFCKVVVDTRRPLVVADAAGDPRFAANGLVRTMGVRSYVGVPLGIEGETIGALCVLGPELHAPDTVLAQLGDLRAIAETVLQLALVRENFVELKHEVDLREARFRQTEASAKVGGFRLDLEDGTIQWSDQVYRNVGIPVGAPLDSGTVLACYAPEDREEMRLRLDAARRGIAIPVNKDYRIVTPAGEARWVHVVSDVEMVDGKARSLFGIVRDVSEEYRGKQALEEIANTDALTGLGNLRRFREDLRTRLAGDRRVGLLLLDLDAFKIINDAHGHATGDLVLVDLARKLTEIVPAGGRAYRLGGDEFAVLVATDAADAVPALARRILRLAQRPLTAGRISIMPRVSVGLAEVEPGSDPDVCYQSADFALHHAKEHVRGGCVAFNAELRTRIMERIGAIQRLESAIFEDRLIAHYQPVVDAASGGVTSFEALVRLVAADGTVVPAGAFHAALQDANLSHHVTSRMIRLVAGQYHLWRDLHGLAPSIGINVGSSDFARGDLVERLTTGFARFGVDLSKVVLEVTETVFLEGVQDEIGACLGALRERGVRVALDDFGTGHASLSHLKSLPVDVVKIDRSFVDTIASDPSSLAIVEAVVNLARRLGMVSVAEGVETAEQAELLRTLGCDRLQGYLLGRPAALEDFVSPDRRRQDLAPRRLAL</sequence>
<dbReference type="PROSITE" id="PS50887">
    <property type="entry name" value="GGDEF"/>
    <property type="match status" value="1"/>
</dbReference>